<dbReference type="GO" id="GO:0051073">
    <property type="term" value="F:adenosylcobinamide-GDP ribazoletransferase activity"/>
    <property type="evidence" value="ECO:0007669"/>
    <property type="project" value="UniProtKB-UniRule"/>
</dbReference>
<comment type="pathway">
    <text evidence="3 19">Cofactor biosynthesis; adenosylcobalamin biosynthesis; adenosylcobalamin from cob(II)yrinate a,c-diamide: step 7/7.</text>
</comment>
<comment type="subcellular location">
    <subcellularLocation>
        <location evidence="2 19">Cell membrane</location>
        <topology evidence="2 19">Multi-pass membrane protein</topology>
    </subcellularLocation>
</comment>
<sequence length="285" mass="30349">MRNLAAELKLWLFGLVTAIQFLTRLPLPVRIEWTPAVLRRSLAFYPVVGMILGLLLTGSGWVLEKALPPLPAAALLLCLWIGLTGALHLDGLMDTADGLLSHRSRERMLEIMKDSRVGAMGVIVCVAVMVLKWSVMVPLLTGGALTGSWILLLVPVWSRTFMAAAVALWPYARSGGGLGGFFEGEKKPFALLGAGIALFLSAGAVAFFRQSGGTLPLKPSLHVLEGAGPVLWGIMLLMVTFALGGVLAVWMAKKLGGLTGDTYGALNELLEVLLLLAAAFVLHLT</sequence>
<evidence type="ECO:0000256" key="12">
    <source>
        <dbReference type="ARBA" id="ARBA00022989"/>
    </source>
</evidence>
<evidence type="ECO:0000256" key="3">
    <source>
        <dbReference type="ARBA" id="ARBA00004663"/>
    </source>
</evidence>
<dbReference type="EMBL" id="JAMDMJ010000008">
    <property type="protein sequence ID" value="MCY9595671.1"/>
    <property type="molecule type" value="Genomic_DNA"/>
</dbReference>
<keyword evidence="11 19" id="KW-0460">Magnesium</keyword>
<comment type="similarity">
    <text evidence="4 19">Belongs to the CobS family.</text>
</comment>
<dbReference type="PANTHER" id="PTHR34148:SF1">
    <property type="entry name" value="ADENOSYLCOBINAMIDE-GDP RIBAZOLETRANSFERASE"/>
    <property type="match status" value="1"/>
</dbReference>
<keyword evidence="9 19" id="KW-0808">Transferase</keyword>
<evidence type="ECO:0000256" key="4">
    <source>
        <dbReference type="ARBA" id="ARBA00010561"/>
    </source>
</evidence>
<evidence type="ECO:0000313" key="22">
    <source>
        <dbReference type="Proteomes" id="UP000288943"/>
    </source>
</evidence>
<name>A0A410X4S9_9BACL</name>
<evidence type="ECO:0000256" key="1">
    <source>
        <dbReference type="ARBA" id="ARBA00001946"/>
    </source>
</evidence>
<evidence type="ECO:0000313" key="23">
    <source>
        <dbReference type="Proteomes" id="UP001527202"/>
    </source>
</evidence>
<evidence type="ECO:0000256" key="13">
    <source>
        <dbReference type="ARBA" id="ARBA00023136"/>
    </source>
</evidence>
<dbReference type="Proteomes" id="UP001527202">
    <property type="component" value="Unassembled WGS sequence"/>
</dbReference>
<keyword evidence="23" id="KW-1185">Reference proteome</keyword>
<dbReference type="EC" id="2.7.8.26" evidence="5 19"/>
<feature type="transmembrane region" description="Helical" evidence="19">
    <location>
        <begin position="117"/>
        <end position="135"/>
    </location>
</feature>
<reference evidence="20 23" key="2">
    <citation type="submission" date="2022-05" db="EMBL/GenBank/DDBJ databases">
        <title>Genome Sequencing of Bee-Associated Microbes.</title>
        <authorList>
            <person name="Dunlap C."/>
        </authorList>
    </citation>
    <scope>NUCLEOTIDE SEQUENCE [LARGE SCALE GENOMIC DNA]</scope>
    <source>
        <strain evidence="20 23">NRRL B-23120</strain>
    </source>
</reference>
<feature type="transmembrane region" description="Helical" evidence="19">
    <location>
        <begin position="147"/>
        <end position="169"/>
    </location>
</feature>
<evidence type="ECO:0000256" key="19">
    <source>
        <dbReference type="HAMAP-Rule" id="MF_00719"/>
    </source>
</evidence>
<feature type="transmembrane region" description="Helical" evidence="19">
    <location>
        <begin position="230"/>
        <end position="252"/>
    </location>
</feature>
<keyword evidence="10 19" id="KW-0812">Transmembrane</keyword>
<evidence type="ECO:0000256" key="6">
    <source>
        <dbReference type="ARBA" id="ARBA00015850"/>
    </source>
</evidence>
<dbReference type="RefSeq" id="WP_042229409.1">
    <property type="nucleotide sequence ID" value="NZ_CP026520.1"/>
</dbReference>
<dbReference type="GO" id="GO:0008818">
    <property type="term" value="F:cobalamin 5'-phosphate synthase activity"/>
    <property type="evidence" value="ECO:0007669"/>
    <property type="project" value="UniProtKB-UniRule"/>
</dbReference>
<comment type="catalytic activity">
    <reaction evidence="17 19">
        <text>alpha-ribazole + adenosylcob(III)inamide-GDP = adenosylcob(III)alamin + GMP + H(+)</text>
        <dbReference type="Rhea" id="RHEA:16049"/>
        <dbReference type="ChEBI" id="CHEBI:10329"/>
        <dbReference type="ChEBI" id="CHEBI:15378"/>
        <dbReference type="ChEBI" id="CHEBI:18408"/>
        <dbReference type="ChEBI" id="CHEBI:58115"/>
        <dbReference type="ChEBI" id="CHEBI:60487"/>
        <dbReference type="EC" id="2.7.8.26"/>
    </reaction>
</comment>
<feature type="transmembrane region" description="Helical" evidence="19">
    <location>
        <begin position="189"/>
        <end position="210"/>
    </location>
</feature>
<keyword evidence="12 19" id="KW-1133">Transmembrane helix</keyword>
<evidence type="ECO:0000256" key="7">
    <source>
        <dbReference type="ARBA" id="ARBA00022475"/>
    </source>
</evidence>
<dbReference type="GO" id="GO:0005886">
    <property type="term" value="C:plasma membrane"/>
    <property type="evidence" value="ECO:0007669"/>
    <property type="project" value="UniProtKB-SubCell"/>
</dbReference>
<proteinExistence type="inferred from homology"/>
<dbReference type="UniPathway" id="UPA00148">
    <property type="reaction ID" value="UER00238"/>
</dbReference>
<feature type="transmembrane region" description="Helical" evidence="19">
    <location>
        <begin position="74"/>
        <end position="96"/>
    </location>
</feature>
<dbReference type="Proteomes" id="UP000288943">
    <property type="component" value="Chromosome"/>
</dbReference>
<dbReference type="NCBIfam" id="TIGR00317">
    <property type="entry name" value="cobS"/>
    <property type="match status" value="1"/>
</dbReference>
<feature type="transmembrane region" description="Helical" evidence="19">
    <location>
        <begin position="12"/>
        <end position="31"/>
    </location>
</feature>
<keyword evidence="13 19" id="KW-0472">Membrane</keyword>
<feature type="transmembrane region" description="Helical" evidence="19">
    <location>
        <begin position="43"/>
        <end position="62"/>
    </location>
</feature>
<evidence type="ECO:0000256" key="14">
    <source>
        <dbReference type="ARBA" id="ARBA00025228"/>
    </source>
</evidence>
<comment type="catalytic activity">
    <reaction evidence="18 19">
        <text>alpha-ribazole 5'-phosphate + adenosylcob(III)inamide-GDP = adenosylcob(III)alamin 5'-phosphate + GMP + H(+)</text>
        <dbReference type="Rhea" id="RHEA:23560"/>
        <dbReference type="ChEBI" id="CHEBI:15378"/>
        <dbReference type="ChEBI" id="CHEBI:57918"/>
        <dbReference type="ChEBI" id="CHEBI:58115"/>
        <dbReference type="ChEBI" id="CHEBI:60487"/>
        <dbReference type="ChEBI" id="CHEBI:60493"/>
        <dbReference type="EC" id="2.7.8.26"/>
    </reaction>
</comment>
<keyword evidence="8 19" id="KW-0169">Cobalamin biosynthesis</keyword>
<evidence type="ECO:0000256" key="10">
    <source>
        <dbReference type="ARBA" id="ARBA00022692"/>
    </source>
</evidence>
<evidence type="ECO:0000256" key="11">
    <source>
        <dbReference type="ARBA" id="ARBA00022842"/>
    </source>
</evidence>
<dbReference type="AlphaFoldDB" id="A0A410X4S9"/>
<dbReference type="GeneID" id="95374572"/>
<evidence type="ECO:0000256" key="9">
    <source>
        <dbReference type="ARBA" id="ARBA00022679"/>
    </source>
</evidence>
<evidence type="ECO:0000256" key="17">
    <source>
        <dbReference type="ARBA" id="ARBA00048623"/>
    </source>
</evidence>
<protein>
    <recommendedName>
        <fullName evidence="6 19">Adenosylcobinamide-GDP ribazoletransferase</fullName>
        <ecNumber evidence="5 19">2.7.8.26</ecNumber>
    </recommendedName>
    <alternativeName>
        <fullName evidence="16 19">Cobalamin synthase</fullName>
    </alternativeName>
    <alternativeName>
        <fullName evidence="15 19">Cobalamin-5'-phosphate synthase</fullName>
    </alternativeName>
</protein>
<comment type="function">
    <text evidence="14 19">Joins adenosylcobinamide-GDP and alpha-ribazole to generate adenosylcobalamin (Ado-cobalamin). Also synthesizes adenosylcobalamin 5'-phosphate from adenosylcobinamide-GDP and alpha-ribazole 5'-phosphate.</text>
</comment>
<dbReference type="Pfam" id="PF02654">
    <property type="entry name" value="CobS"/>
    <property type="match status" value="1"/>
</dbReference>
<evidence type="ECO:0000256" key="2">
    <source>
        <dbReference type="ARBA" id="ARBA00004651"/>
    </source>
</evidence>
<dbReference type="PANTHER" id="PTHR34148">
    <property type="entry name" value="ADENOSYLCOBINAMIDE-GDP RIBAZOLETRANSFERASE"/>
    <property type="match status" value="1"/>
</dbReference>
<dbReference type="GO" id="GO:0009236">
    <property type="term" value="P:cobalamin biosynthetic process"/>
    <property type="evidence" value="ECO:0007669"/>
    <property type="project" value="UniProtKB-UniRule"/>
</dbReference>
<organism evidence="21 22">
    <name type="scientific">Paenibacillus chitinolyticus</name>
    <dbReference type="NCBI Taxonomy" id="79263"/>
    <lineage>
        <taxon>Bacteria</taxon>
        <taxon>Bacillati</taxon>
        <taxon>Bacillota</taxon>
        <taxon>Bacilli</taxon>
        <taxon>Bacillales</taxon>
        <taxon>Paenibacillaceae</taxon>
        <taxon>Paenibacillus</taxon>
    </lineage>
</organism>
<evidence type="ECO:0000256" key="5">
    <source>
        <dbReference type="ARBA" id="ARBA00013200"/>
    </source>
</evidence>
<dbReference type="InterPro" id="IPR003805">
    <property type="entry name" value="CobS"/>
</dbReference>
<gene>
    <name evidence="19 21" type="primary">cobS</name>
    <name evidence="20" type="ORF">M5X16_07795</name>
    <name evidence="21" type="ORF">PC41400_07035</name>
</gene>
<dbReference type="EMBL" id="CP026520">
    <property type="protein sequence ID" value="QAV21653.1"/>
    <property type="molecule type" value="Genomic_DNA"/>
</dbReference>
<accession>A0A410X4S9</accession>
<dbReference type="KEGG" id="pchi:PC41400_07035"/>
<keyword evidence="7 19" id="KW-1003">Cell membrane</keyword>
<dbReference type="HAMAP" id="MF_00719">
    <property type="entry name" value="CobS"/>
    <property type="match status" value="1"/>
</dbReference>
<evidence type="ECO:0000256" key="8">
    <source>
        <dbReference type="ARBA" id="ARBA00022573"/>
    </source>
</evidence>
<reference evidence="21 22" key="1">
    <citation type="submission" date="2018-01" db="EMBL/GenBank/DDBJ databases">
        <title>The whole genome sequencing and assembly of Paenibacillus chitinolyticus KCCM 41400 strain.</title>
        <authorList>
            <person name="Kim J.-Y."/>
            <person name="Park M.-K."/>
            <person name="Lee Y.-J."/>
            <person name="Yi H."/>
            <person name="Bahn Y.-S."/>
            <person name="Kim J.F."/>
            <person name="Lee D.-W."/>
        </authorList>
    </citation>
    <scope>NUCLEOTIDE SEQUENCE [LARGE SCALE GENOMIC DNA]</scope>
    <source>
        <strain evidence="21 22">KCCM 41400</strain>
    </source>
</reference>
<evidence type="ECO:0000256" key="18">
    <source>
        <dbReference type="ARBA" id="ARBA00049504"/>
    </source>
</evidence>
<evidence type="ECO:0000313" key="20">
    <source>
        <dbReference type="EMBL" id="MCY9595671.1"/>
    </source>
</evidence>
<evidence type="ECO:0000256" key="15">
    <source>
        <dbReference type="ARBA" id="ARBA00032605"/>
    </source>
</evidence>
<feature type="transmembrane region" description="Helical" evidence="19">
    <location>
        <begin position="264"/>
        <end position="284"/>
    </location>
</feature>
<evidence type="ECO:0000256" key="16">
    <source>
        <dbReference type="ARBA" id="ARBA00032853"/>
    </source>
</evidence>
<evidence type="ECO:0000313" key="21">
    <source>
        <dbReference type="EMBL" id="QAV21653.1"/>
    </source>
</evidence>
<dbReference type="OrthoDB" id="9794626at2"/>
<comment type="cofactor">
    <cofactor evidence="1 19">
        <name>Mg(2+)</name>
        <dbReference type="ChEBI" id="CHEBI:18420"/>
    </cofactor>
</comment>